<evidence type="ECO:0000256" key="5">
    <source>
        <dbReference type="ARBA" id="ARBA00022490"/>
    </source>
</evidence>
<evidence type="ECO:0000256" key="10">
    <source>
        <dbReference type="ARBA" id="ARBA00022840"/>
    </source>
</evidence>
<organism evidence="15 16">
    <name type="scientific">Rhizosaccharibacter radicis</name>
    <dbReference type="NCBI Taxonomy" id="2782605"/>
    <lineage>
        <taxon>Bacteria</taxon>
        <taxon>Pseudomonadati</taxon>
        <taxon>Pseudomonadota</taxon>
        <taxon>Alphaproteobacteria</taxon>
        <taxon>Acetobacterales</taxon>
        <taxon>Acetobacteraceae</taxon>
        <taxon>Rhizosaccharibacter</taxon>
    </lineage>
</organism>
<evidence type="ECO:0000256" key="6">
    <source>
        <dbReference type="ARBA" id="ARBA00022679"/>
    </source>
</evidence>
<dbReference type="PANTHER" id="PTHR17490:SF16">
    <property type="entry name" value="THREONYLCARBAMOYL-AMP SYNTHASE"/>
    <property type="match status" value="1"/>
</dbReference>
<dbReference type="NCBIfam" id="TIGR00057">
    <property type="entry name" value="L-threonylcarbamoyladenylate synthase"/>
    <property type="match status" value="1"/>
</dbReference>
<name>A0ABT1VXB2_9PROT</name>
<proteinExistence type="inferred from homology"/>
<dbReference type="InterPro" id="IPR006070">
    <property type="entry name" value="Sua5-like_dom"/>
</dbReference>
<reference evidence="15 16" key="1">
    <citation type="submission" date="2022-06" db="EMBL/GenBank/DDBJ databases">
        <title>Rhizosaccharibacter gen. nov. sp. nov. KSS12, endophytic bacteria isolated from sugarcane.</title>
        <authorList>
            <person name="Pitiwittayakul N."/>
        </authorList>
    </citation>
    <scope>NUCLEOTIDE SEQUENCE [LARGE SCALE GENOMIC DNA]</scope>
    <source>
        <strain evidence="15 16">KSS12</strain>
    </source>
</reference>
<evidence type="ECO:0000256" key="1">
    <source>
        <dbReference type="ARBA" id="ARBA00004496"/>
    </source>
</evidence>
<evidence type="ECO:0000256" key="12">
    <source>
        <dbReference type="ARBA" id="ARBA00048366"/>
    </source>
</evidence>
<evidence type="ECO:0000256" key="4">
    <source>
        <dbReference type="ARBA" id="ARBA00015492"/>
    </source>
</evidence>
<comment type="subcellular location">
    <subcellularLocation>
        <location evidence="1 13">Cytoplasm</location>
    </subcellularLocation>
</comment>
<dbReference type="SUPFAM" id="SSF55821">
    <property type="entry name" value="YrdC/RibB"/>
    <property type="match status" value="1"/>
</dbReference>
<gene>
    <name evidence="15" type="ORF">NFI88_09035</name>
</gene>
<keyword evidence="9 13" id="KW-0547">Nucleotide-binding</keyword>
<sequence length="345" mass="35085">MTTRLSADPRGLAEAALLLRDGRLVAFGTETVYGLGADARSAEAVRALYAAKGRPSFNPLIVHVADAGAAFRLARPSDALADMAERLAAAFWPGPLTMVLRRAPDAPVCAEAAAGLASLALRVPGAAAARLLREAGIPIAAPSANRSGRVSPSEAAHVLAELDGRIDAVLDTGPCAVGLESTVLDLTGDRPVLLRPGGVTREAVEAITGPLGTPASGSGMPAAPGMLASHYAPALPLRLDARAAEPDEALLAFGDMPGRPVLSWNLSPSGDLAEAARRLFGGLRLLDAEASRLGLRGIAAMPVPAHGLGLAIRDRLARAAAPRPSGVPALPVDPAVAPLVPERAS</sequence>
<comment type="caution">
    <text evidence="15">The sequence shown here is derived from an EMBL/GenBank/DDBJ whole genome shotgun (WGS) entry which is preliminary data.</text>
</comment>
<keyword evidence="8 13" id="KW-0548">Nucleotidyltransferase</keyword>
<keyword evidence="16" id="KW-1185">Reference proteome</keyword>
<dbReference type="PROSITE" id="PS51163">
    <property type="entry name" value="YRDC"/>
    <property type="match status" value="1"/>
</dbReference>
<keyword evidence="10 13" id="KW-0067">ATP-binding</keyword>
<comment type="function">
    <text evidence="13">Required for the formation of a threonylcarbamoyl group on adenosine at position 37 (t(6)A37) in tRNAs that read codons beginning with adenine.</text>
</comment>
<keyword evidence="5 13" id="KW-0963">Cytoplasm</keyword>
<keyword evidence="7 13" id="KW-0819">tRNA processing</keyword>
<dbReference type="InterPro" id="IPR038385">
    <property type="entry name" value="Sua5/YwlC_C"/>
</dbReference>
<evidence type="ECO:0000256" key="3">
    <source>
        <dbReference type="ARBA" id="ARBA00012584"/>
    </source>
</evidence>
<protein>
    <recommendedName>
        <fullName evidence="4 13">Threonylcarbamoyl-AMP synthase</fullName>
        <shortName evidence="13">TC-AMP synthase</shortName>
        <ecNumber evidence="3 13">2.7.7.87</ecNumber>
    </recommendedName>
    <alternativeName>
        <fullName evidence="11 13">L-threonylcarbamoyladenylate synthase</fullName>
    </alternativeName>
</protein>
<dbReference type="EMBL" id="JAMZEJ010000005">
    <property type="protein sequence ID" value="MCQ8240979.1"/>
    <property type="molecule type" value="Genomic_DNA"/>
</dbReference>
<dbReference type="InterPro" id="IPR010923">
    <property type="entry name" value="T(6)A37_SUA5"/>
</dbReference>
<dbReference type="EC" id="2.7.7.87" evidence="3 13"/>
<evidence type="ECO:0000256" key="13">
    <source>
        <dbReference type="PIRNR" id="PIRNR004930"/>
    </source>
</evidence>
<evidence type="ECO:0000256" key="2">
    <source>
        <dbReference type="ARBA" id="ARBA00007663"/>
    </source>
</evidence>
<evidence type="ECO:0000256" key="7">
    <source>
        <dbReference type="ARBA" id="ARBA00022694"/>
    </source>
</evidence>
<evidence type="ECO:0000256" key="11">
    <source>
        <dbReference type="ARBA" id="ARBA00029774"/>
    </source>
</evidence>
<evidence type="ECO:0000256" key="8">
    <source>
        <dbReference type="ARBA" id="ARBA00022695"/>
    </source>
</evidence>
<dbReference type="RefSeq" id="WP_422919726.1">
    <property type="nucleotide sequence ID" value="NZ_JAMZEJ010000005.1"/>
</dbReference>
<comment type="catalytic activity">
    <reaction evidence="12 13">
        <text>L-threonine + hydrogencarbonate + ATP = L-threonylcarbamoyladenylate + diphosphate + H2O</text>
        <dbReference type="Rhea" id="RHEA:36407"/>
        <dbReference type="ChEBI" id="CHEBI:15377"/>
        <dbReference type="ChEBI" id="CHEBI:17544"/>
        <dbReference type="ChEBI" id="CHEBI:30616"/>
        <dbReference type="ChEBI" id="CHEBI:33019"/>
        <dbReference type="ChEBI" id="CHEBI:57926"/>
        <dbReference type="ChEBI" id="CHEBI:73682"/>
        <dbReference type="EC" id="2.7.7.87"/>
    </reaction>
</comment>
<evidence type="ECO:0000259" key="14">
    <source>
        <dbReference type="PROSITE" id="PS51163"/>
    </source>
</evidence>
<dbReference type="PIRSF" id="PIRSF004930">
    <property type="entry name" value="Tln_factor_SUA5"/>
    <property type="match status" value="1"/>
</dbReference>
<accession>A0ABT1VXB2</accession>
<evidence type="ECO:0000313" key="15">
    <source>
        <dbReference type="EMBL" id="MCQ8240979.1"/>
    </source>
</evidence>
<evidence type="ECO:0000313" key="16">
    <source>
        <dbReference type="Proteomes" id="UP001524547"/>
    </source>
</evidence>
<dbReference type="Gene3D" id="3.40.50.11030">
    <property type="entry name" value="Threonylcarbamoyl-AMP synthase, C-terminal domain"/>
    <property type="match status" value="1"/>
</dbReference>
<feature type="domain" description="YrdC-like" evidence="14">
    <location>
        <begin position="9"/>
        <end position="199"/>
    </location>
</feature>
<dbReference type="Pfam" id="PF03481">
    <property type="entry name" value="Sua5_C"/>
    <property type="match status" value="1"/>
</dbReference>
<dbReference type="GO" id="GO:0061710">
    <property type="term" value="F:L-threonylcarbamoyladenylate synthase"/>
    <property type="evidence" value="ECO:0007669"/>
    <property type="project" value="UniProtKB-EC"/>
</dbReference>
<dbReference type="InterPro" id="IPR017945">
    <property type="entry name" value="DHBP_synth_RibB-like_a/b_dom"/>
</dbReference>
<dbReference type="InterPro" id="IPR050156">
    <property type="entry name" value="TC-AMP_synthase_SUA5"/>
</dbReference>
<dbReference type="InterPro" id="IPR005145">
    <property type="entry name" value="Sua5_C"/>
</dbReference>
<dbReference type="PANTHER" id="PTHR17490">
    <property type="entry name" value="SUA5"/>
    <property type="match status" value="1"/>
</dbReference>
<keyword evidence="6 13" id="KW-0808">Transferase</keyword>
<comment type="similarity">
    <text evidence="2 13">Belongs to the SUA5 family.</text>
</comment>
<dbReference type="Pfam" id="PF01300">
    <property type="entry name" value="Sua5_yciO_yrdC"/>
    <property type="match status" value="1"/>
</dbReference>
<dbReference type="Gene3D" id="3.90.870.10">
    <property type="entry name" value="DHBP synthase"/>
    <property type="match status" value="1"/>
</dbReference>
<evidence type="ECO:0000256" key="9">
    <source>
        <dbReference type="ARBA" id="ARBA00022741"/>
    </source>
</evidence>
<dbReference type="Proteomes" id="UP001524547">
    <property type="component" value="Unassembled WGS sequence"/>
</dbReference>